<evidence type="ECO:0000256" key="1">
    <source>
        <dbReference type="SAM" id="Phobius"/>
    </source>
</evidence>
<keyword evidence="1" id="KW-0812">Transmembrane</keyword>
<evidence type="ECO:0000313" key="3">
    <source>
        <dbReference type="Proteomes" id="UP000635606"/>
    </source>
</evidence>
<gene>
    <name evidence="2" type="ORF">Voc01_010340</name>
</gene>
<dbReference type="Proteomes" id="UP000635606">
    <property type="component" value="Unassembled WGS sequence"/>
</dbReference>
<reference evidence="2" key="1">
    <citation type="submission" date="2021-01" db="EMBL/GenBank/DDBJ databases">
        <title>Whole genome shotgun sequence of Virgisporangium ochraceum NBRC 16418.</title>
        <authorList>
            <person name="Komaki H."/>
            <person name="Tamura T."/>
        </authorList>
    </citation>
    <scope>NUCLEOTIDE SEQUENCE</scope>
    <source>
        <strain evidence="2">NBRC 16418</strain>
    </source>
</reference>
<sequence>MRTYYNDRYVKVTSEYVAIGDHRYPVSDLREISTTRGPIHRMVVRTLSGGVSLMAMAIVMSAVMPVAMTAALGLAGLASVGSAFVLSRTHPREWTLWANFHGAELALLSTRDSIEVGKLNRALRKAREHWNTRFPAVSY</sequence>
<keyword evidence="1" id="KW-1133">Transmembrane helix</keyword>
<dbReference type="InterPro" id="IPR045629">
    <property type="entry name" value="DUF6232"/>
</dbReference>
<name>A0A8J4EBR9_9ACTN</name>
<dbReference type="Pfam" id="PF19744">
    <property type="entry name" value="DUF6232"/>
    <property type="match status" value="1"/>
</dbReference>
<keyword evidence="3" id="KW-1185">Reference proteome</keyword>
<keyword evidence="1" id="KW-0472">Membrane</keyword>
<comment type="caution">
    <text evidence="2">The sequence shown here is derived from an EMBL/GenBank/DDBJ whole genome shotgun (WGS) entry which is preliminary data.</text>
</comment>
<organism evidence="2 3">
    <name type="scientific">Virgisporangium ochraceum</name>
    <dbReference type="NCBI Taxonomy" id="65505"/>
    <lineage>
        <taxon>Bacteria</taxon>
        <taxon>Bacillati</taxon>
        <taxon>Actinomycetota</taxon>
        <taxon>Actinomycetes</taxon>
        <taxon>Micromonosporales</taxon>
        <taxon>Micromonosporaceae</taxon>
        <taxon>Virgisporangium</taxon>
    </lineage>
</organism>
<dbReference type="EMBL" id="BOPH01000016">
    <property type="protein sequence ID" value="GIJ66117.1"/>
    <property type="molecule type" value="Genomic_DNA"/>
</dbReference>
<evidence type="ECO:0000313" key="2">
    <source>
        <dbReference type="EMBL" id="GIJ66117.1"/>
    </source>
</evidence>
<proteinExistence type="predicted"/>
<protein>
    <submittedName>
        <fullName evidence="2">Uncharacterized protein</fullName>
    </submittedName>
</protein>
<feature type="transmembrane region" description="Helical" evidence="1">
    <location>
        <begin position="42"/>
        <end position="60"/>
    </location>
</feature>
<feature type="transmembrane region" description="Helical" evidence="1">
    <location>
        <begin position="66"/>
        <end position="86"/>
    </location>
</feature>
<dbReference type="AlphaFoldDB" id="A0A8J4EBR9"/>
<accession>A0A8J4EBR9</accession>
<dbReference type="RefSeq" id="WP_203926112.1">
    <property type="nucleotide sequence ID" value="NZ_BOPH01000016.1"/>
</dbReference>